<feature type="compositionally biased region" description="Acidic residues" evidence="3">
    <location>
        <begin position="625"/>
        <end position="669"/>
    </location>
</feature>
<dbReference type="PANTHER" id="PTHR22880">
    <property type="entry name" value="FALZ-RELATED BROMODOMAIN-CONTAINING PROTEINS"/>
    <property type="match status" value="1"/>
</dbReference>
<feature type="region of interest" description="Disordered" evidence="3">
    <location>
        <begin position="583"/>
        <end position="704"/>
    </location>
</feature>
<dbReference type="GO" id="GO:0005634">
    <property type="term" value="C:nucleus"/>
    <property type="evidence" value="ECO:0007669"/>
    <property type="project" value="TreeGrafter"/>
</dbReference>
<feature type="region of interest" description="Disordered" evidence="3">
    <location>
        <begin position="408"/>
        <end position="435"/>
    </location>
</feature>
<evidence type="ECO:0000259" key="4">
    <source>
        <dbReference type="PROSITE" id="PS50014"/>
    </source>
</evidence>
<dbReference type="GO" id="GO:0006355">
    <property type="term" value="P:regulation of DNA-templated transcription"/>
    <property type="evidence" value="ECO:0007669"/>
    <property type="project" value="TreeGrafter"/>
</dbReference>
<feature type="compositionally biased region" description="Polar residues" evidence="3">
    <location>
        <begin position="65"/>
        <end position="78"/>
    </location>
</feature>
<feature type="region of interest" description="Disordered" evidence="3">
    <location>
        <begin position="535"/>
        <end position="568"/>
    </location>
</feature>
<accession>A0A9K3P9V0</accession>
<evidence type="ECO:0000313" key="5">
    <source>
        <dbReference type="EMBL" id="KAG7338921.1"/>
    </source>
</evidence>
<feature type="compositionally biased region" description="Basic and acidic residues" evidence="3">
    <location>
        <begin position="583"/>
        <end position="594"/>
    </location>
</feature>
<dbReference type="InterPro" id="IPR001487">
    <property type="entry name" value="Bromodomain"/>
</dbReference>
<feature type="compositionally biased region" description="Polar residues" evidence="3">
    <location>
        <begin position="35"/>
        <end position="48"/>
    </location>
</feature>
<feature type="compositionally biased region" description="Basic and acidic residues" evidence="3">
    <location>
        <begin position="194"/>
        <end position="204"/>
    </location>
</feature>
<dbReference type="Pfam" id="PF00439">
    <property type="entry name" value="Bromodomain"/>
    <property type="match status" value="1"/>
</dbReference>
<feature type="compositionally biased region" description="Low complexity" evidence="3">
    <location>
        <begin position="178"/>
        <end position="188"/>
    </location>
</feature>
<feature type="compositionally biased region" description="Low complexity" evidence="3">
    <location>
        <begin position="440"/>
        <end position="452"/>
    </location>
</feature>
<dbReference type="InterPro" id="IPR050935">
    <property type="entry name" value="Bromo_chromatin_reader"/>
</dbReference>
<comment type="caution">
    <text evidence="5">The sequence shown here is derived from an EMBL/GenBank/DDBJ whole genome shotgun (WGS) entry which is preliminary data.</text>
</comment>
<feature type="compositionally biased region" description="Polar residues" evidence="3">
    <location>
        <begin position="147"/>
        <end position="158"/>
    </location>
</feature>
<organism evidence="5 6">
    <name type="scientific">Nitzschia inconspicua</name>
    <dbReference type="NCBI Taxonomy" id="303405"/>
    <lineage>
        <taxon>Eukaryota</taxon>
        <taxon>Sar</taxon>
        <taxon>Stramenopiles</taxon>
        <taxon>Ochrophyta</taxon>
        <taxon>Bacillariophyta</taxon>
        <taxon>Bacillariophyceae</taxon>
        <taxon>Bacillariophycidae</taxon>
        <taxon>Bacillariales</taxon>
        <taxon>Bacillariaceae</taxon>
        <taxon>Nitzschia</taxon>
    </lineage>
</organism>
<feature type="region of interest" description="Disordered" evidence="3">
    <location>
        <begin position="1570"/>
        <end position="1591"/>
    </location>
</feature>
<feature type="compositionally biased region" description="Polar residues" evidence="3">
    <location>
        <begin position="1"/>
        <end position="10"/>
    </location>
</feature>
<feature type="compositionally biased region" description="Basic and acidic residues" evidence="3">
    <location>
        <begin position="93"/>
        <end position="111"/>
    </location>
</feature>
<dbReference type="GO" id="GO:0000785">
    <property type="term" value="C:chromatin"/>
    <property type="evidence" value="ECO:0007669"/>
    <property type="project" value="TreeGrafter"/>
</dbReference>
<evidence type="ECO:0000256" key="3">
    <source>
        <dbReference type="SAM" id="MobiDB-lite"/>
    </source>
</evidence>
<dbReference type="GO" id="GO:0006338">
    <property type="term" value="P:chromatin remodeling"/>
    <property type="evidence" value="ECO:0007669"/>
    <property type="project" value="TreeGrafter"/>
</dbReference>
<feature type="compositionally biased region" description="Basic and acidic residues" evidence="3">
    <location>
        <begin position="670"/>
        <end position="687"/>
    </location>
</feature>
<reference evidence="5" key="1">
    <citation type="journal article" date="2021" name="Sci. Rep.">
        <title>Diploid genomic architecture of Nitzschia inconspicua, an elite biomass production diatom.</title>
        <authorList>
            <person name="Oliver A."/>
            <person name="Podell S."/>
            <person name="Pinowska A."/>
            <person name="Traller J.C."/>
            <person name="Smith S.R."/>
            <person name="McClure R."/>
            <person name="Beliaev A."/>
            <person name="Bohutskyi P."/>
            <person name="Hill E.A."/>
            <person name="Rabines A."/>
            <person name="Zheng H."/>
            <person name="Allen L.Z."/>
            <person name="Kuo A."/>
            <person name="Grigoriev I.V."/>
            <person name="Allen A.E."/>
            <person name="Hazlebeck D."/>
            <person name="Allen E.E."/>
        </authorList>
    </citation>
    <scope>NUCLEOTIDE SEQUENCE</scope>
    <source>
        <strain evidence="5">Hildebrandi</strain>
    </source>
</reference>
<keyword evidence="1" id="KW-0103">Bromodomain</keyword>
<sequence length="1783" mass="198264">MDNKNNQEPLVSNDGDPTVIAETPAGPSNDVEMKTSLSQEESKTTVSASGKDVVETETDRVSSVPLPSNTTPSSNAKDSTMDDAADIGQTSRNKNEMEEVKGSETTTKDAIEVAEAAVSSKADTSTEDTTTTEQLEAVLAPTTVAAITSSSTNPNNGITGKEVTQHSNDGDSESKQVAAAATTTTTTTDLMDPIDTHAIEELGRRYPKRARERIWDAQAAEDEKKTSTKTKKKKKEEEDTANRNAPPSSPPGPSPDSTVGRYVEQSKLLGTTTGQFYPLNGQIIEYRAAEGRIPGRYAVRWEYPSADGESADFIQEDEWVEEDLQAFDEAASKGNAPIMTYSAYKSTSHSHLPPSLKVALENVRQRYQQIVERDLGESHVLSSLIVVAALEEALQASLQQQQEAEFAAASSDAVTTKKTTTSKPHPPLYYNANPSSYLQPPSYDKSSASSSPQHKKAQMTPTVLAQRLRQGCQWAWAFLQSKQESTPLLKAPVAKRSFADVMITEVGAADAAAIAAASMSDMGTSVAQRRSVRAARLAPTSYAEEDGISTGRARTATPGLEDPNPVQRGGRIAMWWIQALEEKTNGKVPSKDSTDGDNTSTNVPASAKPNKSKKGKKTNSTAVDTNDEDEVMAPQESFDDDVPDEETKDDDDDYTGGDVEQDEDDESLGDVEKERTRLSPVADLEKESVDEDREEEEEEEENEEHFIVWDNPYLPSSFPALLEYLARPKSITMEEVQKAMDDVTLRIRHNKRSADHGIDLSDLAPSDKVILGFEIPDHPSKGKVVLKCVSGETVGELQRLDANTFSRCKFELEVISDEEKAIQIRRKEDILQQEMEFKERKVWDRWRFRGIHEGYSVWPGWEEGALEWVKENVRSEPAHVSEVDQVIEDPKDDEALAKILEESEAGSGGRRRTARRAAATATEGVFYGNQSQLSQKQLMDAMLRIVKANPFQTLIKMQTLVADDSSDPIRRCRIALGKMLYKRNLIARKAVTSQVGDKVLTIDLESGKRLIELNSTSDFDDNESSAAKDLLEYLSFLHENEIKLRELLLKQLSHIPIPVIATAADERVGSLESLDDNDFDDVTSIKWETSGHPLLQKLLYRPPTQSTLGMETTVCNWYKVVDFSKSIKSEEEDAEDYAMERRMRFRVEPTVGQDNQTMHEGPTLILTEAQVHAGVKAAEMKRQQTFSTPSFNPYSRISGDSITLVPIESLSGEASASSSFTQIHGRIVGHDTKSEATNSDVIYRVLVLPDPDVDAKHQKDAFWAILEVRADSSYICRPEGESTWFAIESKDFHQDSDAYHECEKILNWLRSQSKASPFMAPVDPVALGIPSYPQIVKHPMDISTITDKLEKGHYASIPPGQSFGQSPSCRMLNGPFRKDIELMFDNAVLFNPPDDWIHQAALSLKKSAIKKIEAASSAAERSFRHSGGRQKNSLYLFDDSDQDMYEYESDQDDEYGGGRRRKRRKDSKGSTNKDEAAARPIEYSIRLHNCLKDGNDLRGPFASLAINTDASTFSLPGGWNCRKRIASTKDFPEEEEAEELVLSDAEKEKQELAREMADLVALHKALGENETSGLRRSARAHKPSEGGSAKTATNVGDLEYFFRTSSSEDLVLTKSPKSRLDVEILLEERHEEHYSKLYYQFEKDLAPNGRFGMYTNGSFPPYLGHVIPSKNKHLMTWEIRSPFAVPAIRWVIRGLINSGHLTAIEPMTGDSTSGVVMRNDIYYWDPTLQPFEVLDVRGLQRRKRADVADEEESDDDFEMSEYEKARAERVARNAERLRALGLA</sequence>
<feature type="region of interest" description="Disordered" evidence="3">
    <location>
        <begin position="1"/>
        <end position="134"/>
    </location>
</feature>
<dbReference type="OrthoDB" id="48144at2759"/>
<feature type="domain" description="Bromo" evidence="4">
    <location>
        <begin position="1310"/>
        <end position="1398"/>
    </location>
</feature>
<feature type="coiled-coil region" evidence="2">
    <location>
        <begin position="1535"/>
        <end position="1562"/>
    </location>
</feature>
<gene>
    <name evidence="5" type="ORF">IV203_002650</name>
</gene>
<feature type="compositionally biased region" description="Acidic residues" evidence="3">
    <location>
        <begin position="688"/>
        <end position="703"/>
    </location>
</feature>
<feature type="compositionally biased region" description="Basic and acidic residues" evidence="3">
    <location>
        <begin position="1467"/>
        <end position="1477"/>
    </location>
</feature>
<feature type="region of interest" description="Disordered" evidence="3">
    <location>
        <begin position="1448"/>
        <end position="1477"/>
    </location>
</feature>
<proteinExistence type="predicted"/>
<name>A0A9K3P9V0_9STRA</name>
<evidence type="ECO:0000256" key="2">
    <source>
        <dbReference type="SAM" id="Coils"/>
    </source>
</evidence>
<keyword evidence="2" id="KW-0175">Coiled coil</keyword>
<evidence type="ECO:0000313" key="6">
    <source>
        <dbReference type="Proteomes" id="UP000693970"/>
    </source>
</evidence>
<dbReference type="PROSITE" id="PS50014">
    <property type="entry name" value="BROMODOMAIN_2"/>
    <property type="match status" value="1"/>
</dbReference>
<feature type="region of interest" description="Disordered" evidence="3">
    <location>
        <begin position="147"/>
        <end position="260"/>
    </location>
</feature>
<dbReference type="SMART" id="SM00297">
    <property type="entry name" value="BROMO"/>
    <property type="match status" value="1"/>
</dbReference>
<reference evidence="5" key="2">
    <citation type="submission" date="2021-04" db="EMBL/GenBank/DDBJ databases">
        <authorList>
            <person name="Podell S."/>
        </authorList>
    </citation>
    <scope>NUCLEOTIDE SEQUENCE</scope>
    <source>
        <strain evidence="5">Hildebrandi</strain>
    </source>
</reference>
<keyword evidence="6" id="KW-1185">Reference proteome</keyword>
<dbReference type="PANTHER" id="PTHR22880:SF225">
    <property type="entry name" value="BROMODOMAIN-CONTAINING PROTEIN BET-1-RELATED"/>
    <property type="match status" value="1"/>
</dbReference>
<dbReference type="Proteomes" id="UP000693970">
    <property type="component" value="Unassembled WGS sequence"/>
</dbReference>
<feature type="region of interest" description="Disordered" evidence="3">
    <location>
        <begin position="440"/>
        <end position="459"/>
    </location>
</feature>
<dbReference type="EMBL" id="JAGRRH010000045">
    <property type="protein sequence ID" value="KAG7338921.1"/>
    <property type="molecule type" value="Genomic_DNA"/>
</dbReference>
<feature type="compositionally biased region" description="Low complexity" evidence="3">
    <location>
        <begin position="408"/>
        <end position="423"/>
    </location>
</feature>
<evidence type="ECO:0000256" key="1">
    <source>
        <dbReference type="PROSITE-ProRule" id="PRU00035"/>
    </source>
</evidence>
<protein>
    <submittedName>
        <fullName evidence="5">Bromodomain containing protein</fullName>
    </submittedName>
</protein>